<gene>
    <name evidence="5" type="ORF">GCM10017567_71260</name>
</gene>
<name>A0ABQ3KNF1_9PSEU</name>
<evidence type="ECO:0000256" key="4">
    <source>
        <dbReference type="RuleBase" id="RU004508"/>
    </source>
</evidence>
<dbReference type="PANTHER" id="PTHR30244:SF9">
    <property type="entry name" value="PROTEIN RV3402C"/>
    <property type="match status" value="1"/>
</dbReference>
<evidence type="ECO:0000256" key="1">
    <source>
        <dbReference type="ARBA" id="ARBA00022898"/>
    </source>
</evidence>
<evidence type="ECO:0000256" key="2">
    <source>
        <dbReference type="ARBA" id="ARBA00023194"/>
    </source>
</evidence>
<protein>
    <submittedName>
        <fullName evidence="5">dTDP-4-dehydro-6-deoxyglucose aminotransferase</fullName>
    </submittedName>
</protein>
<comment type="caution">
    <text evidence="5">The sequence shown here is derived from an EMBL/GenBank/DDBJ whole genome shotgun (WGS) entry which is preliminary data.</text>
</comment>
<sequence>MKRSVSDLAVFGGRPEFLNPILVGQPNTIDRRRFFDRMNWALDNQWLSNGGPLVQEFEERVADLAGVRNCVATCNATAALQLYARAARLTGEIVMPSMTFVATAHAMRWLGLKPVFCDVDPDTGCIGVPQVEAVLTERTAAILGVHLWGRACPVDELEKVAADRGIPLFFDAAHAIGCSTSGRPVGGFGAVEVFSFHATKVVSAFEGGAVVTDDDELAGQIRALHNFGIGPYGHEAGGTNAKLSEAGAAMGLTSLDALPEATRRNEENYDLYRAELDELPGVSLVEFDRRERNNYQYVIVKIDESVTGIGRDLLQELLAAEKIVTKRYFSPACHELAPYGTENPVELPHTENLARSVLAVPTGTRTTAEDIRRVCGVIRLAVTEGRTVRERWRRRENAEHALADPGRVV</sequence>
<dbReference type="Gene3D" id="3.90.1150.10">
    <property type="entry name" value="Aspartate Aminotransferase, domain 1"/>
    <property type="match status" value="1"/>
</dbReference>
<dbReference type="GO" id="GO:0008483">
    <property type="term" value="F:transaminase activity"/>
    <property type="evidence" value="ECO:0007669"/>
    <property type="project" value="UniProtKB-KW"/>
</dbReference>
<dbReference type="RefSeq" id="WP_191315733.1">
    <property type="nucleotide sequence ID" value="NZ_BNAW01000047.1"/>
</dbReference>
<dbReference type="InterPro" id="IPR030967">
    <property type="entry name" value="PLP_DesI"/>
</dbReference>
<organism evidence="5 6">
    <name type="scientific">Amycolatopsis bullii</name>
    <dbReference type="NCBI Taxonomy" id="941987"/>
    <lineage>
        <taxon>Bacteria</taxon>
        <taxon>Bacillati</taxon>
        <taxon>Actinomycetota</taxon>
        <taxon>Actinomycetes</taxon>
        <taxon>Pseudonocardiales</taxon>
        <taxon>Pseudonocardiaceae</taxon>
        <taxon>Amycolatopsis</taxon>
    </lineage>
</organism>
<dbReference type="InterPro" id="IPR000653">
    <property type="entry name" value="DegT/StrS_aminotransferase"/>
</dbReference>
<dbReference type="Pfam" id="PF01041">
    <property type="entry name" value="DegT_DnrJ_EryC1"/>
    <property type="match status" value="1"/>
</dbReference>
<dbReference type="NCBIfam" id="TIGR04427">
    <property type="entry name" value="PLP_DesI"/>
    <property type="match status" value="1"/>
</dbReference>
<evidence type="ECO:0000313" key="6">
    <source>
        <dbReference type="Proteomes" id="UP000649955"/>
    </source>
</evidence>
<keyword evidence="2" id="KW-0045">Antibiotic biosynthesis</keyword>
<dbReference type="PIRSF" id="PIRSF000390">
    <property type="entry name" value="PLP_StrS"/>
    <property type="match status" value="1"/>
</dbReference>
<comment type="similarity">
    <text evidence="3 4">Belongs to the DegT/DnrJ/EryC1 family.</text>
</comment>
<dbReference type="InterPro" id="IPR015421">
    <property type="entry name" value="PyrdxlP-dep_Trfase_major"/>
</dbReference>
<dbReference type="EMBL" id="BNAW01000047">
    <property type="protein sequence ID" value="GHG39666.1"/>
    <property type="molecule type" value="Genomic_DNA"/>
</dbReference>
<dbReference type="SUPFAM" id="SSF53383">
    <property type="entry name" value="PLP-dependent transferases"/>
    <property type="match status" value="1"/>
</dbReference>
<dbReference type="InterPro" id="IPR015424">
    <property type="entry name" value="PyrdxlP-dep_Trfase"/>
</dbReference>
<proteinExistence type="inferred from homology"/>
<evidence type="ECO:0000313" key="5">
    <source>
        <dbReference type="EMBL" id="GHG39666.1"/>
    </source>
</evidence>
<accession>A0ABQ3KNF1</accession>
<dbReference type="CDD" id="cd00616">
    <property type="entry name" value="AHBA_syn"/>
    <property type="match status" value="1"/>
</dbReference>
<dbReference type="PANTHER" id="PTHR30244">
    <property type="entry name" value="TRANSAMINASE"/>
    <property type="match status" value="1"/>
</dbReference>
<dbReference type="Proteomes" id="UP000649955">
    <property type="component" value="Unassembled WGS sequence"/>
</dbReference>
<dbReference type="Gene3D" id="3.40.640.10">
    <property type="entry name" value="Type I PLP-dependent aspartate aminotransferase-like (Major domain)"/>
    <property type="match status" value="1"/>
</dbReference>
<evidence type="ECO:0000256" key="3">
    <source>
        <dbReference type="ARBA" id="ARBA00037999"/>
    </source>
</evidence>
<reference evidence="6" key="1">
    <citation type="journal article" date="2019" name="Int. J. Syst. Evol. Microbiol.">
        <title>The Global Catalogue of Microorganisms (GCM) 10K type strain sequencing project: providing services to taxonomists for standard genome sequencing and annotation.</title>
        <authorList>
            <consortium name="The Broad Institute Genomics Platform"/>
            <consortium name="The Broad Institute Genome Sequencing Center for Infectious Disease"/>
            <person name="Wu L."/>
            <person name="Ma J."/>
        </authorList>
    </citation>
    <scope>NUCLEOTIDE SEQUENCE [LARGE SCALE GENOMIC DNA]</scope>
    <source>
        <strain evidence="6">CGMCC 4.7680</strain>
    </source>
</reference>
<keyword evidence="6" id="KW-1185">Reference proteome</keyword>
<keyword evidence="1 4" id="KW-0663">Pyridoxal phosphate</keyword>
<dbReference type="InterPro" id="IPR015422">
    <property type="entry name" value="PyrdxlP-dep_Trfase_small"/>
</dbReference>
<keyword evidence="5" id="KW-0808">Transferase</keyword>
<keyword evidence="5" id="KW-0032">Aminotransferase</keyword>